<keyword evidence="7" id="KW-0325">Glycoprotein</keyword>
<accession>A0A344PK76</accession>
<dbReference type="GO" id="GO:0008146">
    <property type="term" value="F:sulfotransferase activity"/>
    <property type="evidence" value="ECO:0007669"/>
    <property type="project" value="InterPro"/>
</dbReference>
<dbReference type="GO" id="GO:0016051">
    <property type="term" value="P:carbohydrate biosynthetic process"/>
    <property type="evidence" value="ECO:0007669"/>
    <property type="project" value="InterPro"/>
</dbReference>
<gene>
    <name evidence="8" type="ORF">DRW48_08855</name>
</gene>
<keyword evidence="3" id="KW-0812">Transmembrane</keyword>
<evidence type="ECO:0000256" key="4">
    <source>
        <dbReference type="ARBA" id="ARBA00022989"/>
    </source>
</evidence>
<evidence type="ECO:0008006" key="10">
    <source>
        <dbReference type="Google" id="ProtNLM"/>
    </source>
</evidence>
<evidence type="ECO:0000256" key="5">
    <source>
        <dbReference type="ARBA" id="ARBA00023034"/>
    </source>
</evidence>
<dbReference type="EMBL" id="CP030918">
    <property type="protein sequence ID" value="AXC49781.1"/>
    <property type="molecule type" value="Genomic_DNA"/>
</dbReference>
<proteinExistence type="predicted"/>
<dbReference type="Pfam" id="PF03567">
    <property type="entry name" value="Sulfotransfer_2"/>
    <property type="match status" value="1"/>
</dbReference>
<dbReference type="AlphaFoldDB" id="A0A344PK76"/>
<keyword evidence="6" id="KW-0472">Membrane</keyword>
<evidence type="ECO:0000313" key="8">
    <source>
        <dbReference type="EMBL" id="AXC49781.1"/>
    </source>
</evidence>
<evidence type="ECO:0000256" key="1">
    <source>
        <dbReference type="ARBA" id="ARBA00004323"/>
    </source>
</evidence>
<evidence type="ECO:0000256" key="2">
    <source>
        <dbReference type="ARBA" id="ARBA00022679"/>
    </source>
</evidence>
<dbReference type="Proteomes" id="UP000252023">
    <property type="component" value="Chromosome"/>
</dbReference>
<reference evidence="9" key="1">
    <citation type="submission" date="2018-07" db="EMBL/GenBank/DDBJ databases">
        <title>Genome sequencing of Paracoccus sp. SC2-6.</title>
        <authorList>
            <person name="Heo J."/>
            <person name="Kim S.-J."/>
            <person name="Kwon S.-W."/>
        </authorList>
    </citation>
    <scope>NUCLEOTIDE SEQUENCE [LARGE SCALE GENOMIC DNA]</scope>
    <source>
        <strain evidence="9">SC2-6</strain>
    </source>
</reference>
<evidence type="ECO:0000256" key="6">
    <source>
        <dbReference type="ARBA" id="ARBA00023136"/>
    </source>
</evidence>
<dbReference type="PANTHER" id="PTHR12137">
    <property type="entry name" value="CARBOHYDRATE SULFOTRANSFERASE"/>
    <property type="match status" value="1"/>
</dbReference>
<name>A0A344PK76_9RHOB</name>
<evidence type="ECO:0000313" key="9">
    <source>
        <dbReference type="Proteomes" id="UP000252023"/>
    </source>
</evidence>
<dbReference type="GO" id="GO:0016020">
    <property type="term" value="C:membrane"/>
    <property type="evidence" value="ECO:0007669"/>
    <property type="project" value="InterPro"/>
</dbReference>
<keyword evidence="4" id="KW-1133">Transmembrane helix</keyword>
<keyword evidence="2" id="KW-0808">Transferase</keyword>
<dbReference type="KEGG" id="pars:DRW48_08855"/>
<dbReference type="PANTHER" id="PTHR12137:SF54">
    <property type="entry name" value="CARBOHYDRATE SULFOTRANSFERASE"/>
    <property type="match status" value="1"/>
</dbReference>
<protein>
    <recommendedName>
        <fullName evidence="10">Sulfotransferase family protein</fullName>
    </recommendedName>
</protein>
<keyword evidence="5" id="KW-0333">Golgi apparatus</keyword>
<evidence type="ECO:0000256" key="3">
    <source>
        <dbReference type="ARBA" id="ARBA00022692"/>
    </source>
</evidence>
<dbReference type="InterPro" id="IPR018011">
    <property type="entry name" value="Carb_sulfotrans_8-10"/>
</dbReference>
<comment type="subcellular location">
    <subcellularLocation>
        <location evidence="1">Golgi apparatus membrane</location>
        <topology evidence="1">Single-pass type II membrane protein</topology>
    </subcellularLocation>
</comment>
<organism evidence="8 9">
    <name type="scientific">Paracoccus suum</name>
    <dbReference type="NCBI Taxonomy" id="2259340"/>
    <lineage>
        <taxon>Bacteria</taxon>
        <taxon>Pseudomonadati</taxon>
        <taxon>Pseudomonadota</taxon>
        <taxon>Alphaproteobacteria</taxon>
        <taxon>Rhodobacterales</taxon>
        <taxon>Paracoccaceae</taxon>
        <taxon>Paracoccus</taxon>
    </lineage>
</organism>
<sequence length="615" mass="65857">MPILPPCAANSTASVTAEAAASRLRRGPRCGPVAPSVRATEMSQMTSGAERAARMQALLRTPKSFDNTIHLSPDLGFMFFSNPIVACSTLKATLNQATARALGLPAPELRLDAIHDRAANPLQRPSDIGLPRFAEMLEDPAVRKIAFIRDPLRRFMSCFGKKLSKENRITERVRAQMKVPERIPLRDFLTPDSFATALESDPKLLNMNDHWRPQRLQVFYDLVPDLQIGRVETLKADVERMLTPIFGAGGYELIDVPALFPQNSSRQRAGGVPALSEDGLATVRRVYSGDFDMLAEVEARAPAAPVMPASTPVRTQPDPARPELIVHVGMPGNGGALIAASLAAADLEADHALDLGPSPLLARGKPLEAALDQSPAQLTKLGAGWAAKLASQAQAPGALRLILSNDRLCRHPQAMARLLEPLAERFDLRVVIFARDPHAWLAANAIGAPHPGALDQLVQRYGDLPVWQDLLPGAVEIHTCRGDTDMVALAAAVFGVTLPPVPEVADPESAIVAALLPDEGDLPSLPQIMQSIPSRAQIEAAIAARVGIFDAIAEQGGPDLLALAEPPPPAPRIEAVRARLLDALAARTAAQSARIAALEQRLAALDPAAPRRRKT</sequence>
<dbReference type="InterPro" id="IPR005331">
    <property type="entry name" value="Sulfotransferase"/>
</dbReference>
<keyword evidence="9" id="KW-1185">Reference proteome</keyword>
<dbReference type="OrthoDB" id="7867346at2"/>
<evidence type="ECO:0000256" key="7">
    <source>
        <dbReference type="ARBA" id="ARBA00023180"/>
    </source>
</evidence>